<feature type="non-terminal residue" evidence="3">
    <location>
        <position position="1"/>
    </location>
</feature>
<gene>
    <name evidence="3" type="ORF">CTOB1V02_LOCUS10008</name>
</gene>
<protein>
    <submittedName>
        <fullName evidence="3">Uncharacterized protein</fullName>
    </submittedName>
</protein>
<dbReference type="Pfam" id="PF12796">
    <property type="entry name" value="Ank_2"/>
    <property type="match status" value="2"/>
</dbReference>
<dbReference type="SMART" id="SM00248">
    <property type="entry name" value="ANK"/>
    <property type="match status" value="8"/>
</dbReference>
<dbReference type="Pfam" id="PF00023">
    <property type="entry name" value="Ank"/>
    <property type="match status" value="1"/>
</dbReference>
<dbReference type="Pfam" id="PF13637">
    <property type="entry name" value="Ank_4"/>
    <property type="match status" value="1"/>
</dbReference>
<dbReference type="Gene3D" id="1.25.40.20">
    <property type="entry name" value="Ankyrin repeat-containing domain"/>
    <property type="match status" value="5"/>
</dbReference>
<dbReference type="SUPFAM" id="SSF48403">
    <property type="entry name" value="Ankyrin repeat"/>
    <property type="match status" value="1"/>
</dbReference>
<keyword evidence="1" id="KW-0677">Repeat</keyword>
<keyword evidence="2" id="KW-0040">ANK repeat</keyword>
<dbReference type="AlphaFoldDB" id="A0A7R8WI60"/>
<dbReference type="PANTHER" id="PTHR24178">
    <property type="entry name" value="MOLTING PROTEIN MLT-4"/>
    <property type="match status" value="1"/>
</dbReference>
<proteinExistence type="predicted"/>
<name>A0A7R8WI60_9CRUS</name>
<dbReference type="OrthoDB" id="6370603at2759"/>
<dbReference type="PANTHER" id="PTHR24178:SF41">
    <property type="entry name" value="ANKYRIN-2 ISOFORM X1"/>
    <property type="match status" value="1"/>
</dbReference>
<accession>A0A7R8WI60</accession>
<dbReference type="EMBL" id="OB664327">
    <property type="protein sequence ID" value="CAD7232167.1"/>
    <property type="molecule type" value="Genomic_DNA"/>
</dbReference>
<sequence>MFAVSHDADTSDEALFWRDYEEPVRLPLASPDDFSVWHARRQGQDFPSFIQFAHVCQLPEPPFRPLKEREASKTLQKQPSTRIFEIPGDFKVFYCGFGSIINSPMIKTAITNLHLFSLLPGYHPVVKVLLAHGADPNSLDSYFERTPLHMATTPDTVKLLIEHKARVNVQDKYGRTPLFVAVEYARHSVVEVLLANGADPNMTDNYGRSPLLEARTGETAELLIAHKANVNARNDGGKTPLYIATRHNLLDNFKRSPLHAAQSAETVNLLIDKKAHVNARNLAGRTPLHFAVERSLHPVVEVLLANGADPNVLDKSGRSPLHDVTLPETAQRLIEKKGNVNAKNRDGKTPLHFAVERSLHPVVEVLLANGADPNMFDKSGHDAKLTETAQLLIDKKAN</sequence>
<evidence type="ECO:0000256" key="1">
    <source>
        <dbReference type="ARBA" id="ARBA00022737"/>
    </source>
</evidence>
<dbReference type="InterPro" id="IPR036770">
    <property type="entry name" value="Ankyrin_rpt-contain_sf"/>
</dbReference>
<evidence type="ECO:0000313" key="3">
    <source>
        <dbReference type="EMBL" id="CAD7232167.1"/>
    </source>
</evidence>
<dbReference type="PROSITE" id="PS50297">
    <property type="entry name" value="ANK_REP_REGION"/>
    <property type="match status" value="3"/>
</dbReference>
<dbReference type="PROSITE" id="PS50088">
    <property type="entry name" value="ANK_REPEAT"/>
    <property type="match status" value="4"/>
</dbReference>
<dbReference type="PRINTS" id="PR01415">
    <property type="entry name" value="ANKYRIN"/>
</dbReference>
<organism evidence="3">
    <name type="scientific">Cyprideis torosa</name>
    <dbReference type="NCBI Taxonomy" id="163714"/>
    <lineage>
        <taxon>Eukaryota</taxon>
        <taxon>Metazoa</taxon>
        <taxon>Ecdysozoa</taxon>
        <taxon>Arthropoda</taxon>
        <taxon>Crustacea</taxon>
        <taxon>Oligostraca</taxon>
        <taxon>Ostracoda</taxon>
        <taxon>Podocopa</taxon>
        <taxon>Podocopida</taxon>
        <taxon>Cytherocopina</taxon>
        <taxon>Cytheroidea</taxon>
        <taxon>Cytherideidae</taxon>
        <taxon>Cyprideis</taxon>
    </lineage>
</organism>
<reference evidence="3" key="1">
    <citation type="submission" date="2020-11" db="EMBL/GenBank/DDBJ databases">
        <authorList>
            <person name="Tran Van P."/>
        </authorList>
    </citation>
    <scope>NUCLEOTIDE SEQUENCE</scope>
</reference>
<dbReference type="InterPro" id="IPR002110">
    <property type="entry name" value="Ankyrin_rpt"/>
</dbReference>
<evidence type="ECO:0000256" key="2">
    <source>
        <dbReference type="ARBA" id="ARBA00023043"/>
    </source>
</evidence>